<keyword evidence="3" id="KW-0238">DNA-binding</keyword>
<dbReference type="RefSeq" id="WP_005377632.1">
    <property type="nucleotide sequence ID" value="NZ_CABFMO010000059.1"/>
</dbReference>
<evidence type="ECO:0000256" key="4">
    <source>
        <dbReference type="ARBA" id="ARBA00023163"/>
    </source>
</evidence>
<dbReference type="Gene3D" id="3.40.190.290">
    <property type="match status" value="1"/>
</dbReference>
<evidence type="ECO:0000313" key="9">
    <source>
        <dbReference type="Proteomes" id="UP000070226"/>
    </source>
</evidence>
<dbReference type="PATRIC" id="fig|39777.7.peg.685"/>
<dbReference type="CDD" id="cd05466">
    <property type="entry name" value="PBP2_LTTR_substrate"/>
    <property type="match status" value="1"/>
</dbReference>
<dbReference type="AlphaFoldDB" id="A0A133S5L9"/>
<keyword evidence="4" id="KW-0804">Transcription</keyword>
<dbReference type="GO" id="GO:0003700">
    <property type="term" value="F:DNA-binding transcription factor activity"/>
    <property type="evidence" value="ECO:0007669"/>
    <property type="project" value="InterPro"/>
</dbReference>
<dbReference type="EMBL" id="JASORJ010000005">
    <property type="protein sequence ID" value="MDK7356919.1"/>
    <property type="molecule type" value="Genomic_DNA"/>
</dbReference>
<dbReference type="PANTHER" id="PTHR30126">
    <property type="entry name" value="HTH-TYPE TRANSCRIPTIONAL REGULATOR"/>
    <property type="match status" value="1"/>
</dbReference>
<dbReference type="EMBL" id="LRQT01000015">
    <property type="protein sequence ID" value="KXA64974.1"/>
    <property type="molecule type" value="Genomic_DNA"/>
</dbReference>
<evidence type="ECO:0000313" key="6">
    <source>
        <dbReference type="EMBL" id="KXA64974.1"/>
    </source>
</evidence>
<evidence type="ECO:0000313" key="7">
    <source>
        <dbReference type="EMBL" id="MDK7356919.1"/>
    </source>
</evidence>
<evidence type="ECO:0000256" key="1">
    <source>
        <dbReference type="ARBA" id="ARBA00009437"/>
    </source>
</evidence>
<dbReference type="Gene3D" id="1.10.10.10">
    <property type="entry name" value="Winged helix-like DNA-binding domain superfamily/Winged helix DNA-binding domain"/>
    <property type="match status" value="1"/>
</dbReference>
<dbReference type="STRING" id="39777.B7L28_01930"/>
<dbReference type="Pfam" id="PF03466">
    <property type="entry name" value="LysR_substrate"/>
    <property type="match status" value="1"/>
</dbReference>
<dbReference type="InterPro" id="IPR000847">
    <property type="entry name" value="LysR_HTH_N"/>
</dbReference>
<sequence>MAVSADLYRSFLGVGLYLSFSRAAKELGVSQSAISQSIKQLEGELKMPLFVRTTKSVAFTPEGKELFDTVAKAFSILDNGITQLQERVNQAYESLNIAATDTLCRHFLLPYFHKWQLQENQIGLHIINRPSPDCVEMVINKEVQLAVVNDYEGLRSNTQLEVTTLASIQDIFVGGHEYKGAGFFDQGRLLSEPMLLLQKGTASRTFFDEVTHGACSKPRFELSSVDVLLDLVEINMGIAMLPSNVVQEKMQEGTVVKIDTDIPVPTRDIVLVRSRLVPQSEGAARFTNLLTNREDKRDKVL</sequence>
<dbReference type="PRINTS" id="PR00039">
    <property type="entry name" value="HTHLYSR"/>
</dbReference>
<keyword evidence="2" id="KW-0805">Transcription regulation</keyword>
<dbReference type="Proteomes" id="UP001236274">
    <property type="component" value="Unassembled WGS sequence"/>
</dbReference>
<dbReference type="Proteomes" id="UP000070226">
    <property type="component" value="Unassembled WGS sequence"/>
</dbReference>
<dbReference type="EMBL" id="QXZZ01000016">
    <property type="protein sequence ID" value="RJY50907.1"/>
    <property type="molecule type" value="Genomic_DNA"/>
</dbReference>
<evidence type="ECO:0000256" key="2">
    <source>
        <dbReference type="ARBA" id="ARBA00023015"/>
    </source>
</evidence>
<reference evidence="6 9" key="1">
    <citation type="submission" date="2016-01" db="EMBL/GenBank/DDBJ databases">
        <authorList>
            <person name="Oliw E.H."/>
        </authorList>
    </citation>
    <scope>NUCLEOTIDE SEQUENCE [LARGE SCALE GENOMIC DNA]</scope>
    <source>
        <strain evidence="6 9">CMW7756B</strain>
    </source>
</reference>
<evidence type="ECO:0000259" key="5">
    <source>
        <dbReference type="PROSITE" id="PS50931"/>
    </source>
</evidence>
<dbReference type="GeneID" id="57774223"/>
<reference evidence="7" key="3">
    <citation type="submission" date="2023-05" db="EMBL/GenBank/DDBJ databases">
        <title>Cataloging the Phylogenetic Diversity of Human Bladder Bacteria.</title>
        <authorList>
            <person name="Du J."/>
        </authorList>
    </citation>
    <scope>NUCLEOTIDE SEQUENCE</scope>
    <source>
        <strain evidence="7">UMB10101</strain>
    </source>
</reference>
<dbReference type="Proteomes" id="UP000277803">
    <property type="component" value="Unassembled WGS sequence"/>
</dbReference>
<dbReference type="InterPro" id="IPR036390">
    <property type="entry name" value="WH_DNA-bd_sf"/>
</dbReference>
<dbReference type="PROSITE" id="PS50931">
    <property type="entry name" value="HTH_LYSR"/>
    <property type="match status" value="1"/>
</dbReference>
<gene>
    <name evidence="8" type="ORF">D2965_02865</name>
    <name evidence="6" type="ORF">HMPREF3233_00697</name>
    <name evidence="7" type="ORF">QP520_04690</name>
</gene>
<evidence type="ECO:0000313" key="8">
    <source>
        <dbReference type="EMBL" id="RJY50907.1"/>
    </source>
</evidence>
<name>A0A133S5L9_9FIRM</name>
<feature type="domain" description="HTH lysR-type" evidence="5">
    <location>
        <begin position="19"/>
        <end position="60"/>
    </location>
</feature>
<evidence type="ECO:0000256" key="3">
    <source>
        <dbReference type="ARBA" id="ARBA00023125"/>
    </source>
</evidence>
<dbReference type="Pfam" id="PF00126">
    <property type="entry name" value="HTH_1"/>
    <property type="match status" value="1"/>
</dbReference>
<dbReference type="SUPFAM" id="SSF53850">
    <property type="entry name" value="Periplasmic binding protein-like II"/>
    <property type="match status" value="1"/>
</dbReference>
<organism evidence="6">
    <name type="scientific">Veillonella atypica</name>
    <dbReference type="NCBI Taxonomy" id="39777"/>
    <lineage>
        <taxon>Bacteria</taxon>
        <taxon>Bacillati</taxon>
        <taxon>Bacillota</taxon>
        <taxon>Negativicutes</taxon>
        <taxon>Veillonellales</taxon>
        <taxon>Veillonellaceae</taxon>
        <taxon>Veillonella</taxon>
    </lineage>
</organism>
<dbReference type="KEGG" id="vat:B7L28_01930"/>
<dbReference type="GO" id="GO:0000976">
    <property type="term" value="F:transcription cis-regulatory region binding"/>
    <property type="evidence" value="ECO:0007669"/>
    <property type="project" value="TreeGrafter"/>
</dbReference>
<accession>A0A133S5L9</accession>
<reference evidence="8 10" key="2">
    <citation type="submission" date="2018-09" db="EMBL/GenBank/DDBJ databases">
        <title>Genome sequence of Veillonella atypica isolated from periodontal Korean patients.</title>
        <authorList>
            <person name="Lee J.-H."/>
            <person name="Moon J.-H."/>
            <person name="Shin S.-Y."/>
        </authorList>
    </citation>
    <scope>NUCLEOTIDE SEQUENCE [LARGE SCALE GENOMIC DNA]</scope>
    <source>
        <strain evidence="8 10">KHUD_V1</strain>
    </source>
</reference>
<dbReference type="PANTHER" id="PTHR30126:SF64">
    <property type="entry name" value="HTH-TYPE TRANSCRIPTIONAL REGULATOR CITR"/>
    <property type="match status" value="1"/>
</dbReference>
<protein>
    <submittedName>
        <fullName evidence="7">LysR family transcriptional regulator</fullName>
    </submittedName>
    <submittedName>
        <fullName evidence="6">LysR substrate binding domain protein</fullName>
    </submittedName>
</protein>
<comment type="similarity">
    <text evidence="1">Belongs to the LysR transcriptional regulatory family.</text>
</comment>
<comment type="caution">
    <text evidence="6">The sequence shown here is derived from an EMBL/GenBank/DDBJ whole genome shotgun (WGS) entry which is preliminary data.</text>
</comment>
<evidence type="ECO:0000313" key="10">
    <source>
        <dbReference type="Proteomes" id="UP000277803"/>
    </source>
</evidence>
<dbReference type="InterPro" id="IPR005119">
    <property type="entry name" value="LysR_subst-bd"/>
</dbReference>
<dbReference type="SUPFAM" id="SSF46785">
    <property type="entry name" value="Winged helix' DNA-binding domain"/>
    <property type="match status" value="1"/>
</dbReference>
<proteinExistence type="inferred from homology"/>
<dbReference type="InterPro" id="IPR036388">
    <property type="entry name" value="WH-like_DNA-bd_sf"/>
</dbReference>